<reference evidence="1" key="2">
    <citation type="journal article" date="2021" name="Genome Biol. Evol.">
        <title>Developing a high-quality reference genome for a parasitic bivalve with doubly uniparental inheritance (Bivalvia: Unionida).</title>
        <authorList>
            <person name="Smith C.H."/>
        </authorList>
    </citation>
    <scope>NUCLEOTIDE SEQUENCE</scope>
    <source>
        <strain evidence="1">CHS0354</strain>
        <tissue evidence="1">Mantle</tissue>
    </source>
</reference>
<dbReference type="EMBL" id="JAEAOA010001908">
    <property type="protein sequence ID" value="KAK3610079.1"/>
    <property type="molecule type" value="Genomic_DNA"/>
</dbReference>
<name>A0AAE0WDD4_9BIVA</name>
<reference evidence="1" key="3">
    <citation type="submission" date="2023-05" db="EMBL/GenBank/DDBJ databases">
        <authorList>
            <person name="Smith C.H."/>
        </authorList>
    </citation>
    <scope>NUCLEOTIDE SEQUENCE</scope>
    <source>
        <strain evidence="1">CHS0354</strain>
        <tissue evidence="1">Mantle</tissue>
    </source>
</reference>
<dbReference type="PANTHER" id="PTHR46312:SF2">
    <property type="entry name" value="NUCLEOTIDE-BINDING OLIGOMERIZATION DOMAIN-CONTAINING PROTEIN 2-LIKE"/>
    <property type="match status" value="1"/>
</dbReference>
<dbReference type="Proteomes" id="UP001195483">
    <property type="component" value="Unassembled WGS sequence"/>
</dbReference>
<accession>A0AAE0WDD4</accession>
<dbReference type="Gene3D" id="3.80.10.10">
    <property type="entry name" value="Ribonuclease Inhibitor"/>
    <property type="match status" value="3"/>
</dbReference>
<evidence type="ECO:0000313" key="2">
    <source>
        <dbReference type="Proteomes" id="UP001195483"/>
    </source>
</evidence>
<organism evidence="1 2">
    <name type="scientific">Potamilus streckersoni</name>
    <dbReference type="NCBI Taxonomy" id="2493646"/>
    <lineage>
        <taxon>Eukaryota</taxon>
        <taxon>Metazoa</taxon>
        <taxon>Spiralia</taxon>
        <taxon>Lophotrochozoa</taxon>
        <taxon>Mollusca</taxon>
        <taxon>Bivalvia</taxon>
        <taxon>Autobranchia</taxon>
        <taxon>Heteroconchia</taxon>
        <taxon>Palaeoheterodonta</taxon>
        <taxon>Unionida</taxon>
        <taxon>Unionoidea</taxon>
        <taxon>Unionidae</taxon>
        <taxon>Ambleminae</taxon>
        <taxon>Lampsilini</taxon>
        <taxon>Potamilus</taxon>
    </lineage>
</organism>
<protein>
    <submittedName>
        <fullName evidence="1">Uncharacterized protein</fullName>
    </submittedName>
</protein>
<dbReference type="SUPFAM" id="SSF52058">
    <property type="entry name" value="L domain-like"/>
    <property type="match status" value="1"/>
</dbReference>
<sequence>MDGLDEVDNSSSFIEKIMQRRLYPYVTVLATTRPWKIGQLSLIRSAHFDLLLDLQGFSFDNSMLFAKRIFEKYYKDKFAIAQFQRDISKTSMIKRIVHIPLLLLFIVHVWYEKKSFKRTIHELYLEILNVMVNRYMEGKERKEPNKEKQDKEKTYSLPLESKTFIVIPKLRNLSIVHHFGEGLLLALCEVANHFLISDAKETSLAFEEKALVELLGKDGLSKLQTALDLGILSKSDSPGIFRKRICLTFLHKTVLEFLASINICCREDRYNIFLNSLTTLYDVFQNENIIKFLAGISHEHCLKILEKIYELCDKDKTMIQNEHRMLVLSRLYINCLLEAYGEPVNQKLYCMHVDNVEWNVLQPVFSSTSNVRTNLKWLTLSSYFLDDAELDLSESNCLEYLSLKEVAINGKLLLSKCTQLKCLKLYKCSIDDATLDLSVSNCLQNLEMVYCSLDVVTLHLPESNCLENICLVHVTMKGIQLPSKYTELRYLKLRKYTIDNSTLDLSKSNWLEYLSIKTMTMMGGLLLSKNNRLKCLKMNDCIIHHATLDLSESRYLEYLSLKNVTMKGKLLLSKCTQLKHLTLHDCTLDDATLDLSDSNFLECLSLQYVTMNGKLLLSKCTQLEYPKQHMYFFVDAGVNLSDSNCLKCLSLVDVTMKGKLLLSKCPQLKSMKLQQCHLDDVTLDLSVSHCLEHLIFECLTINGKLLPPNYIQLKCLKLWKCRLDDTTLDLSESSCLEHLSLVDVIIKGKILLLKCTQLSSVELVDCTFHDGILDLLESNRLERFLCNKITFTSRNRLSNCTLPKQLMLVQCSLGELTQDLSVSTSPVNQILHDDSQCKQLQSVTMKNAYLGDATLSFDNVDDFYALSLDNVSRSKECMLLLCNSLGQCKQLHSISVKNVNLFDVLFSLDNLDYLKSLSLDNVTMSKECKEAFCNSLSQCKQLHRLSIKNMDLGDALLSLDSFNQLNILSLDKITMSKECKEVFCSSLSQYKLIRRLSMMNWHLGDAVLSLDSENHLHELNLDNVTMSKKCKEVFCKSLSQCKQVHRLSIKNMNLCDTLFSHDGFKFLDKLNLDNLEVEKINKLICKCLSRCKKLSTVSLKNLDMSDGLHNLDEAERLEYLTIDSVTMCKNGYRMLCNSLSRCTQLKQLELMNLALGDAQFNLNKTKKKLHHLTIDKVTMSENGYVMLFKSMSGCTELKHLELKNLDLTDAQLNLDKTGMLYSLTIDNVTMCQDGYVILFNSMPTCKQLKHLKLLNLDLGDANPALTN</sequence>
<dbReference type="PANTHER" id="PTHR46312">
    <property type="entry name" value="NACHT DOMAIN-CONTAINING PROTEIN"/>
    <property type="match status" value="1"/>
</dbReference>
<comment type="caution">
    <text evidence="1">The sequence shown here is derived from an EMBL/GenBank/DDBJ whole genome shotgun (WGS) entry which is preliminary data.</text>
</comment>
<keyword evidence="2" id="KW-1185">Reference proteome</keyword>
<reference evidence="1" key="1">
    <citation type="journal article" date="2021" name="Genome Biol. Evol.">
        <title>A High-Quality Reference Genome for a Parasitic Bivalve with Doubly Uniparental Inheritance (Bivalvia: Unionida).</title>
        <authorList>
            <person name="Smith C.H."/>
        </authorList>
    </citation>
    <scope>NUCLEOTIDE SEQUENCE</scope>
    <source>
        <strain evidence="1">CHS0354</strain>
    </source>
</reference>
<dbReference type="InterPro" id="IPR032675">
    <property type="entry name" value="LRR_dom_sf"/>
</dbReference>
<evidence type="ECO:0000313" key="1">
    <source>
        <dbReference type="EMBL" id="KAK3610079.1"/>
    </source>
</evidence>
<proteinExistence type="predicted"/>
<dbReference type="AlphaFoldDB" id="A0AAE0WDD4"/>
<dbReference type="SUPFAM" id="SSF52047">
    <property type="entry name" value="RNI-like"/>
    <property type="match status" value="2"/>
</dbReference>
<gene>
    <name evidence="1" type="ORF">CHS0354_032166</name>
</gene>